<sequence>MCFVDLEKAFDRVPRGILWGVLREYGVREPLLRAVRSLYDRSRSLVRIAGRFLGVARGRRESGLGTTGFHLCFLQDDVVLIGFIRPGPSACTGAVCSRV</sequence>
<gene>
    <name evidence="1" type="ORF">L3Q82_025319</name>
</gene>
<reference evidence="1" key="1">
    <citation type="submission" date="2022-04" db="EMBL/GenBank/DDBJ databases">
        <title>Jade perch genome.</title>
        <authorList>
            <person name="Chao B."/>
        </authorList>
    </citation>
    <scope>NUCLEOTIDE SEQUENCE</scope>
    <source>
        <strain evidence="1">CB-2022</strain>
    </source>
</reference>
<evidence type="ECO:0000313" key="2">
    <source>
        <dbReference type="Proteomes" id="UP000831701"/>
    </source>
</evidence>
<dbReference type="EMBL" id="CM041537">
    <property type="protein sequence ID" value="KAI3369605.1"/>
    <property type="molecule type" value="Genomic_DNA"/>
</dbReference>
<protein>
    <submittedName>
        <fullName evidence="1">Uncharacterized protein</fullName>
    </submittedName>
</protein>
<dbReference type="Proteomes" id="UP000831701">
    <property type="component" value="Chromosome 7"/>
</dbReference>
<proteinExistence type="predicted"/>
<name>A0ACB8WNI0_9TELE</name>
<accession>A0ACB8WNI0</accession>
<comment type="caution">
    <text evidence="1">The sequence shown here is derived from an EMBL/GenBank/DDBJ whole genome shotgun (WGS) entry which is preliminary data.</text>
</comment>
<keyword evidence="2" id="KW-1185">Reference proteome</keyword>
<evidence type="ECO:0000313" key="1">
    <source>
        <dbReference type="EMBL" id="KAI3369605.1"/>
    </source>
</evidence>
<organism evidence="1 2">
    <name type="scientific">Scortum barcoo</name>
    <name type="common">barcoo grunter</name>
    <dbReference type="NCBI Taxonomy" id="214431"/>
    <lineage>
        <taxon>Eukaryota</taxon>
        <taxon>Metazoa</taxon>
        <taxon>Chordata</taxon>
        <taxon>Craniata</taxon>
        <taxon>Vertebrata</taxon>
        <taxon>Euteleostomi</taxon>
        <taxon>Actinopterygii</taxon>
        <taxon>Neopterygii</taxon>
        <taxon>Teleostei</taxon>
        <taxon>Neoteleostei</taxon>
        <taxon>Acanthomorphata</taxon>
        <taxon>Eupercaria</taxon>
        <taxon>Centrarchiformes</taxon>
        <taxon>Terapontoidei</taxon>
        <taxon>Terapontidae</taxon>
        <taxon>Scortum</taxon>
    </lineage>
</organism>